<feature type="transmembrane region" description="Helical" evidence="6">
    <location>
        <begin position="215"/>
        <end position="239"/>
    </location>
</feature>
<dbReference type="InterPro" id="IPR001750">
    <property type="entry name" value="ND/Mrp_TM"/>
</dbReference>
<reference evidence="8 9" key="1">
    <citation type="submission" date="2020-04" db="EMBL/GenBank/DDBJ databases">
        <title>Flammeovirga sp. SR4, a novel species isolated from seawater.</title>
        <authorList>
            <person name="Wang X."/>
        </authorList>
    </citation>
    <scope>NUCLEOTIDE SEQUENCE [LARGE SCALE GENOMIC DNA]</scope>
    <source>
        <strain evidence="8 9">ATCC 23126</strain>
    </source>
</reference>
<keyword evidence="4 6" id="KW-0472">Membrane</keyword>
<dbReference type="EMBL" id="JABANE010000066">
    <property type="protein sequence ID" value="NME70534.1"/>
    <property type="molecule type" value="Genomic_DNA"/>
</dbReference>
<feature type="transmembrane region" description="Helical" evidence="6">
    <location>
        <begin position="309"/>
        <end position="326"/>
    </location>
</feature>
<feature type="domain" description="NADH:quinone oxidoreductase/Mrp antiporter transmembrane" evidence="7">
    <location>
        <begin position="138"/>
        <end position="417"/>
    </location>
</feature>
<dbReference type="Pfam" id="PF00361">
    <property type="entry name" value="Proton_antipo_M"/>
    <property type="match status" value="1"/>
</dbReference>
<evidence type="ECO:0000256" key="6">
    <source>
        <dbReference type="SAM" id="Phobius"/>
    </source>
</evidence>
<dbReference type="Proteomes" id="UP000576082">
    <property type="component" value="Unassembled WGS sequence"/>
</dbReference>
<feature type="transmembrane region" description="Helical" evidence="6">
    <location>
        <begin position="15"/>
        <end position="35"/>
    </location>
</feature>
<feature type="transmembrane region" description="Helical" evidence="6">
    <location>
        <begin position="281"/>
        <end position="302"/>
    </location>
</feature>
<evidence type="ECO:0000256" key="3">
    <source>
        <dbReference type="ARBA" id="ARBA00022989"/>
    </source>
</evidence>
<dbReference type="GO" id="GO:0016020">
    <property type="term" value="C:membrane"/>
    <property type="evidence" value="ECO:0007669"/>
    <property type="project" value="UniProtKB-SubCell"/>
</dbReference>
<keyword evidence="3 6" id="KW-1133">Transmembrane helix</keyword>
<sequence>MEQDLSSKLSNIVESLPFLVSELGIAVLLIAIILIDLIFKQINKKHLYILVGLGLLVDILYLTFLAEATVSKLMLFTLIQDSWSIKLRILCDVCTILLLIHLYFNSSERTSKTKLSGEGEWMTMALGILLGAHVLTMANDFIVAILALELMSLPSYLLTAFKGDKKGVEASIKYFLFGAVATAITIYGMSLLYGLTSTIDLQGIASYSKSFSPLYITGAILVMMGFVFKLGGFPMHIWVPDVYQSAPIEAVAFFSTLPKVGATVFLYRFLVEAQLIDNPYISNFLLATGVLSMFIGNLAAIFQKGLRRLMGYSTIASAGLIIIALLNKEEIAANALFYFLWVYVIANYVMFYFIGEVEKEKGTDNLQELEGLGWSNNAVLWGPATILAVVSLIGLPPLAGFTAKLLIFTSLWELYNTNSDIVYVVVLFLGLLNTAISLVYYLKIPFFLYRRNTKGQININIALSRFIVILGVFLVLTFLVPSLII</sequence>
<proteinExistence type="predicted"/>
<accession>A0A7X9RXL7</accession>
<organism evidence="8 9">
    <name type="scientific">Flammeovirga aprica JL-4</name>
    <dbReference type="NCBI Taxonomy" id="694437"/>
    <lineage>
        <taxon>Bacteria</taxon>
        <taxon>Pseudomonadati</taxon>
        <taxon>Bacteroidota</taxon>
        <taxon>Cytophagia</taxon>
        <taxon>Cytophagales</taxon>
        <taxon>Flammeovirgaceae</taxon>
        <taxon>Flammeovirga</taxon>
    </lineage>
</organism>
<feature type="transmembrane region" description="Helical" evidence="6">
    <location>
        <begin position="47"/>
        <end position="65"/>
    </location>
</feature>
<feature type="transmembrane region" description="Helical" evidence="6">
    <location>
        <begin position="421"/>
        <end position="442"/>
    </location>
</feature>
<evidence type="ECO:0000256" key="2">
    <source>
        <dbReference type="ARBA" id="ARBA00022692"/>
    </source>
</evidence>
<feature type="transmembrane region" description="Helical" evidence="6">
    <location>
        <begin position="85"/>
        <end position="104"/>
    </location>
</feature>
<dbReference type="RefSeq" id="WP_169658766.1">
    <property type="nucleotide sequence ID" value="NZ_JABANE010000066.1"/>
</dbReference>
<dbReference type="PANTHER" id="PTHR22773">
    <property type="entry name" value="NADH DEHYDROGENASE"/>
    <property type="match status" value="1"/>
</dbReference>
<gene>
    <name evidence="8" type="ORF">HHU12_21340</name>
</gene>
<feature type="transmembrane region" description="Helical" evidence="6">
    <location>
        <begin position="116"/>
        <end position="135"/>
    </location>
</feature>
<keyword evidence="9" id="KW-1185">Reference proteome</keyword>
<feature type="transmembrane region" description="Helical" evidence="6">
    <location>
        <begin position="174"/>
        <end position="195"/>
    </location>
</feature>
<name>A0A7X9RXL7_9BACT</name>
<feature type="transmembrane region" description="Helical" evidence="6">
    <location>
        <begin position="378"/>
        <end position="401"/>
    </location>
</feature>
<evidence type="ECO:0000313" key="8">
    <source>
        <dbReference type="EMBL" id="NME70534.1"/>
    </source>
</evidence>
<evidence type="ECO:0000256" key="4">
    <source>
        <dbReference type="ARBA" id="ARBA00023136"/>
    </source>
</evidence>
<comment type="caution">
    <text evidence="8">The sequence shown here is derived from an EMBL/GenBank/DDBJ whole genome shotgun (WGS) entry which is preliminary data.</text>
</comment>
<protein>
    <submittedName>
        <fullName evidence="8">NADH-quinone oxidoreductase subunit N</fullName>
    </submittedName>
</protein>
<feature type="transmembrane region" description="Helical" evidence="6">
    <location>
        <begin position="251"/>
        <end position="269"/>
    </location>
</feature>
<feature type="transmembrane region" description="Helical" evidence="6">
    <location>
        <begin position="141"/>
        <end position="162"/>
    </location>
</feature>
<keyword evidence="2 5" id="KW-0812">Transmembrane</keyword>
<feature type="transmembrane region" description="Helical" evidence="6">
    <location>
        <begin position="338"/>
        <end position="357"/>
    </location>
</feature>
<evidence type="ECO:0000256" key="5">
    <source>
        <dbReference type="RuleBase" id="RU000320"/>
    </source>
</evidence>
<comment type="subcellular location">
    <subcellularLocation>
        <location evidence="1">Endomembrane system</location>
        <topology evidence="1">Multi-pass membrane protein</topology>
    </subcellularLocation>
    <subcellularLocation>
        <location evidence="5">Membrane</location>
        <topology evidence="5">Multi-pass membrane protein</topology>
    </subcellularLocation>
</comment>
<dbReference type="GO" id="GO:0012505">
    <property type="term" value="C:endomembrane system"/>
    <property type="evidence" value="ECO:0007669"/>
    <property type="project" value="UniProtKB-SubCell"/>
</dbReference>
<evidence type="ECO:0000259" key="7">
    <source>
        <dbReference type="Pfam" id="PF00361"/>
    </source>
</evidence>
<evidence type="ECO:0000256" key="1">
    <source>
        <dbReference type="ARBA" id="ARBA00004127"/>
    </source>
</evidence>
<feature type="transmembrane region" description="Helical" evidence="6">
    <location>
        <begin position="463"/>
        <end position="484"/>
    </location>
</feature>
<dbReference type="AlphaFoldDB" id="A0A7X9RXL7"/>
<evidence type="ECO:0000313" key="9">
    <source>
        <dbReference type="Proteomes" id="UP000576082"/>
    </source>
</evidence>